<evidence type="ECO:0000256" key="1">
    <source>
        <dbReference type="SAM" id="Coils"/>
    </source>
</evidence>
<feature type="coiled-coil region" evidence="1">
    <location>
        <begin position="65"/>
        <end position="92"/>
    </location>
</feature>
<evidence type="ECO:0000313" key="3">
    <source>
        <dbReference type="Proteomes" id="UP000664701"/>
    </source>
</evidence>
<keyword evidence="3" id="KW-1185">Reference proteome</keyword>
<reference evidence="2 3" key="1">
    <citation type="submission" date="2021-03" db="EMBL/GenBank/DDBJ databases">
        <authorList>
            <person name="Gilmore M.S."/>
            <person name="Schwartzman J."/>
            <person name="Van Tyne D."/>
            <person name="Martin M."/>
            <person name="Earl A.M."/>
            <person name="Manson A.L."/>
            <person name="Straub T."/>
            <person name="Salamzade R."/>
            <person name="Saavedra J."/>
            <person name="Lebreton F."/>
            <person name="Prichula J."/>
            <person name="Schaufler K."/>
            <person name="Gaca A."/>
            <person name="Sgardioli B."/>
            <person name="Wagenaar J."/>
            <person name="Strong T."/>
        </authorList>
    </citation>
    <scope>NUCLEOTIDE SEQUENCE [LARGE SCALE GENOMIC DNA]</scope>
    <source>
        <strain evidence="2 3">DIV2402</strain>
    </source>
</reference>
<gene>
    <name evidence="2" type="ORF">DOK78_002733</name>
</gene>
<protein>
    <submittedName>
        <fullName evidence="2">Uncharacterized protein</fullName>
    </submittedName>
</protein>
<keyword evidence="1" id="KW-0175">Coiled coil</keyword>
<proteinExistence type="predicted"/>
<sequence>MKKWIFGVLVGLIIFGGVAYWSIGQKQQVAGKALIQVNKNNHQVSLTGDLRKQVKQLTNNGYLKENITKKEVDTLAKELKKLKRTNQYLISEYHLDNISFDDFAFVEKQLDIVYEKLEIQESVNELFESKDMALNGAKIKDDLPLKTNLKDSEIIVLRRDLHNVFGSRDVDFQESIERLLATTEEQLRLKNSALDKLNKAQKEQHLTEIDQHYVEMVIDILNNEKDKAQIETELKKF</sequence>
<accession>A0ABZ2SQM2</accession>
<dbReference type="EMBL" id="CP147251">
    <property type="protein sequence ID" value="WYJ78077.1"/>
    <property type="molecule type" value="Genomic_DNA"/>
</dbReference>
<organism evidence="2 3">
    <name type="scientific">Candidatus Enterococcus lowellii</name>
    <dbReference type="NCBI Taxonomy" id="2230877"/>
    <lineage>
        <taxon>Bacteria</taxon>
        <taxon>Bacillati</taxon>
        <taxon>Bacillota</taxon>
        <taxon>Bacilli</taxon>
        <taxon>Lactobacillales</taxon>
        <taxon>Enterococcaceae</taxon>
        <taxon>Enterococcus</taxon>
    </lineage>
</organism>
<evidence type="ECO:0000313" key="2">
    <source>
        <dbReference type="EMBL" id="WYJ78077.1"/>
    </source>
</evidence>
<dbReference type="Proteomes" id="UP000664701">
    <property type="component" value="Chromosome"/>
</dbReference>
<name>A0ABZ2SQM2_9ENTE</name>
<reference evidence="2 3" key="2">
    <citation type="submission" date="2024-03" db="EMBL/GenBank/DDBJ databases">
        <title>The Genome Sequence of Enterococcus sp. DIV2402.</title>
        <authorList>
            <consortium name="The Broad Institute Genomics Platform"/>
            <consortium name="The Broad Institute Microbial Omics Core"/>
            <consortium name="The Broad Institute Genomic Center for Infectious Diseases"/>
            <person name="Earl A."/>
            <person name="Manson A."/>
            <person name="Gilmore M."/>
            <person name="Schwartman J."/>
            <person name="Shea T."/>
            <person name="Abouelleil A."/>
            <person name="Cao P."/>
            <person name="Chapman S."/>
            <person name="Cusick C."/>
            <person name="Young S."/>
            <person name="Neafsey D."/>
            <person name="Nusbaum C."/>
            <person name="Birren B."/>
        </authorList>
    </citation>
    <scope>NUCLEOTIDE SEQUENCE [LARGE SCALE GENOMIC DNA]</scope>
    <source>
        <strain evidence="2 3">DIV2402</strain>
    </source>
</reference>
<dbReference type="RefSeq" id="WP_207941755.1">
    <property type="nucleotide sequence ID" value="NZ_CP147251.1"/>
</dbReference>